<dbReference type="EMBL" id="JAPDGR010000119">
    <property type="protein sequence ID" value="KAJ2995829.1"/>
    <property type="molecule type" value="Genomic_DNA"/>
</dbReference>
<protein>
    <submittedName>
        <fullName evidence="1">Uncharacterized protein</fullName>
    </submittedName>
</protein>
<reference evidence="1" key="1">
    <citation type="submission" date="2022-10" db="EMBL/GenBank/DDBJ databases">
        <title>Genome Sequence of Xylaria curta.</title>
        <authorList>
            <person name="Buettner E."/>
        </authorList>
    </citation>
    <scope>NUCLEOTIDE SEQUENCE</scope>
    <source>
        <strain evidence="1">Babe10</strain>
    </source>
</reference>
<proteinExistence type="predicted"/>
<name>A0ACC1PN96_9PEZI</name>
<accession>A0ACC1PN96</accession>
<keyword evidence="2" id="KW-1185">Reference proteome</keyword>
<evidence type="ECO:0000313" key="2">
    <source>
        <dbReference type="Proteomes" id="UP001143856"/>
    </source>
</evidence>
<dbReference type="Proteomes" id="UP001143856">
    <property type="component" value="Unassembled WGS sequence"/>
</dbReference>
<gene>
    <name evidence="1" type="ORF">NUW58_g1158</name>
</gene>
<organism evidence="1 2">
    <name type="scientific">Xylaria curta</name>
    <dbReference type="NCBI Taxonomy" id="42375"/>
    <lineage>
        <taxon>Eukaryota</taxon>
        <taxon>Fungi</taxon>
        <taxon>Dikarya</taxon>
        <taxon>Ascomycota</taxon>
        <taxon>Pezizomycotina</taxon>
        <taxon>Sordariomycetes</taxon>
        <taxon>Xylariomycetidae</taxon>
        <taxon>Xylariales</taxon>
        <taxon>Xylariaceae</taxon>
        <taxon>Xylaria</taxon>
    </lineage>
</organism>
<evidence type="ECO:0000313" key="1">
    <source>
        <dbReference type="EMBL" id="KAJ2995829.1"/>
    </source>
</evidence>
<comment type="caution">
    <text evidence="1">The sequence shown here is derived from an EMBL/GenBank/DDBJ whole genome shotgun (WGS) entry which is preliminary data.</text>
</comment>
<sequence>MHPIQVMRYVPTSQHHAKMFPSPPPPNQQSAVTCISRSPGTNLGVTGSAPLPLPISADQVLVRTVAVAINPCDWKMPDNFPCIGSIGGSDFAGTIVVLGTGVQASHPELNVGDRVCGAVHGFDPANLAGGCFSEYVAATADILLKIPNDVSWEEAAAIGGTSIATLGIVFFEHLKLGFPPPAAHHKPWSIPCSRLWRWDRHRDYGDSIIKSGLPHVLTILILRRTNSLGLRPLAVCSSQSARLAVSYGAEKTFDYNDSSCSADIKHYTRGRLAHVVDIIANSDSLKLCYDAMGRLGGTYVGLELLPDEKPKRQLIKPSWVMGQTVFGKELLLGEPYGRPAMAGHRELGKKWFAEVQGLWHRKVIRSHPVRVGPDVGLHAIIGGVELLRSGAIAREKLVYYLQSSEFRI</sequence>